<dbReference type="Pfam" id="PF16537">
    <property type="entry name" value="T2SSB"/>
    <property type="match status" value="1"/>
</dbReference>
<dbReference type="EMBL" id="MN079251">
    <property type="protein sequence ID" value="QEA07447.1"/>
    <property type="molecule type" value="Genomic_DNA"/>
</dbReference>
<feature type="compositionally biased region" description="Basic and acidic residues" evidence="1">
    <location>
        <begin position="42"/>
        <end position="53"/>
    </location>
</feature>
<dbReference type="InterPro" id="IPR032389">
    <property type="entry name" value="GspB_C"/>
</dbReference>
<accession>A0A5B8RKH9</accession>
<dbReference type="AlphaFoldDB" id="A0A5B8RKH9"/>
<organism evidence="3">
    <name type="scientific">uncultured organism</name>
    <dbReference type="NCBI Taxonomy" id="155900"/>
    <lineage>
        <taxon>unclassified sequences</taxon>
        <taxon>environmental samples</taxon>
    </lineage>
</organism>
<proteinExistence type="predicted"/>
<feature type="compositionally biased region" description="Low complexity" evidence="1">
    <location>
        <begin position="21"/>
        <end position="41"/>
    </location>
</feature>
<feature type="region of interest" description="Disordered" evidence="1">
    <location>
        <begin position="21"/>
        <end position="84"/>
    </location>
</feature>
<evidence type="ECO:0000313" key="3">
    <source>
        <dbReference type="EMBL" id="QEA07447.1"/>
    </source>
</evidence>
<evidence type="ECO:0000256" key="1">
    <source>
        <dbReference type="SAM" id="MobiDB-lite"/>
    </source>
</evidence>
<reference evidence="3" key="1">
    <citation type="submission" date="2019-06" db="EMBL/GenBank/DDBJ databases">
        <authorList>
            <person name="Murdoch R.W."/>
            <person name="Fathepure B."/>
        </authorList>
    </citation>
    <scope>NUCLEOTIDE SEQUENCE</scope>
</reference>
<name>A0A5B8RKH9_9ZZZZ</name>
<evidence type="ECO:0000259" key="2">
    <source>
        <dbReference type="Pfam" id="PF16537"/>
    </source>
</evidence>
<sequence>MTGPVGESLLADAAVDGRVAGDSAADAAATPAPVPRTVAAGERVERRAGKDPDTGTGTDNHGGPAETTDAVATPPAVDGGSGPVTPWGQLPLTYRAQVPTFAINVHVYAPEPARRFVMVDMKRYREGDTLPVGPRVESITSDGLVLAWRGRRFLWPVDGPPR</sequence>
<gene>
    <name evidence="3" type="ORF">KBTEX_03798</name>
</gene>
<protein>
    <recommendedName>
        <fullName evidence="2">Type II secretion system protein GspB C-terminal domain-containing protein</fullName>
    </recommendedName>
</protein>
<feature type="domain" description="Type II secretion system protein GspB C-terminal" evidence="2">
    <location>
        <begin position="98"/>
        <end position="153"/>
    </location>
</feature>